<protein>
    <submittedName>
        <fullName evidence="3">Putative inner membrane protein</fullName>
    </submittedName>
</protein>
<dbReference type="Proteomes" id="UP000320496">
    <property type="component" value="Chromosome"/>
</dbReference>
<keyword evidence="2" id="KW-0472">Membrane</keyword>
<reference evidence="3 4" key="1">
    <citation type="submission" date="2019-02" db="EMBL/GenBank/DDBJ databases">
        <title>Deep-cultivation of Planctomycetes and their phenomic and genomic characterization uncovers novel biology.</title>
        <authorList>
            <person name="Wiegand S."/>
            <person name="Jogler M."/>
            <person name="Boedeker C."/>
            <person name="Pinto D."/>
            <person name="Vollmers J."/>
            <person name="Rivas-Marin E."/>
            <person name="Kohn T."/>
            <person name="Peeters S.H."/>
            <person name="Heuer A."/>
            <person name="Rast P."/>
            <person name="Oberbeckmann S."/>
            <person name="Bunk B."/>
            <person name="Jeske O."/>
            <person name="Meyerdierks A."/>
            <person name="Storesund J.E."/>
            <person name="Kallscheuer N."/>
            <person name="Luecker S."/>
            <person name="Lage O.M."/>
            <person name="Pohl T."/>
            <person name="Merkel B.J."/>
            <person name="Hornburger P."/>
            <person name="Mueller R.-W."/>
            <person name="Bruemmer F."/>
            <person name="Labrenz M."/>
            <person name="Spormann A.M."/>
            <person name="Op den Camp H."/>
            <person name="Overmann J."/>
            <person name="Amann R."/>
            <person name="Jetten M.S.M."/>
            <person name="Mascher T."/>
            <person name="Medema M.H."/>
            <person name="Devos D.P."/>
            <person name="Kaster A.-K."/>
            <person name="Ovreas L."/>
            <person name="Rohde M."/>
            <person name="Galperin M.Y."/>
            <person name="Jogler C."/>
        </authorList>
    </citation>
    <scope>NUCLEOTIDE SEQUENCE [LARGE SCALE GENOMIC DNA]</scope>
    <source>
        <strain evidence="3 4">Mal4</strain>
    </source>
</reference>
<feature type="transmembrane region" description="Helical" evidence="2">
    <location>
        <begin position="66"/>
        <end position="89"/>
    </location>
</feature>
<evidence type="ECO:0000256" key="2">
    <source>
        <dbReference type="SAM" id="Phobius"/>
    </source>
</evidence>
<organism evidence="3 4">
    <name type="scientific">Maioricimonas rarisocia</name>
    <dbReference type="NCBI Taxonomy" id="2528026"/>
    <lineage>
        <taxon>Bacteria</taxon>
        <taxon>Pseudomonadati</taxon>
        <taxon>Planctomycetota</taxon>
        <taxon>Planctomycetia</taxon>
        <taxon>Planctomycetales</taxon>
        <taxon>Planctomycetaceae</taxon>
        <taxon>Maioricimonas</taxon>
    </lineage>
</organism>
<accession>A0A517Z0K9</accession>
<dbReference type="AlphaFoldDB" id="A0A517Z0K9"/>
<keyword evidence="2" id="KW-0812">Transmembrane</keyword>
<gene>
    <name evidence="3" type="ORF">Mal4_02760</name>
</gene>
<keyword evidence="2" id="KW-1133">Transmembrane helix</keyword>
<feature type="transmembrane region" description="Helical" evidence="2">
    <location>
        <begin position="109"/>
        <end position="129"/>
    </location>
</feature>
<dbReference type="Pfam" id="PF04143">
    <property type="entry name" value="Sulf_transp"/>
    <property type="match status" value="1"/>
</dbReference>
<dbReference type="RefSeq" id="WP_145366705.1">
    <property type="nucleotide sequence ID" value="NZ_CP036275.1"/>
</dbReference>
<evidence type="ECO:0000313" key="3">
    <source>
        <dbReference type="EMBL" id="QDU35993.1"/>
    </source>
</evidence>
<feature type="region of interest" description="Disordered" evidence="1">
    <location>
        <begin position="1"/>
        <end position="29"/>
    </location>
</feature>
<keyword evidence="4" id="KW-1185">Reference proteome</keyword>
<feature type="compositionally biased region" description="Polar residues" evidence="1">
    <location>
        <begin position="1"/>
        <end position="18"/>
    </location>
</feature>
<dbReference type="EMBL" id="CP036275">
    <property type="protein sequence ID" value="QDU35993.1"/>
    <property type="molecule type" value="Genomic_DNA"/>
</dbReference>
<sequence length="211" mass="22153">MNPGPHSTETRATPTTESPSRRQRPETESWNWLEESPGRLAAALLFGGIFGFLLQKAGVAKFDILAGVLLLENFVVVKVMLAAIIVGMVGTWLLRKAGVIELHISETRYGGNIIGGLLFGVGFGLLAYCPGTNAAAVGQGNLDALVGVVGLLLGSYLFALTSRYSSGTISRLGNRGKITLPGLLGVSTDVFVPIAALLLIGVLFLMESLGL</sequence>
<evidence type="ECO:0000313" key="4">
    <source>
        <dbReference type="Proteomes" id="UP000320496"/>
    </source>
</evidence>
<dbReference type="InterPro" id="IPR007272">
    <property type="entry name" value="Sulf_transp_TsuA/YedE"/>
</dbReference>
<feature type="transmembrane region" description="Helical" evidence="2">
    <location>
        <begin position="36"/>
        <end position="54"/>
    </location>
</feature>
<name>A0A517Z0K9_9PLAN</name>
<dbReference type="KEGG" id="mri:Mal4_02760"/>
<feature type="transmembrane region" description="Helical" evidence="2">
    <location>
        <begin position="180"/>
        <end position="206"/>
    </location>
</feature>
<proteinExistence type="predicted"/>
<dbReference type="OrthoDB" id="9790409at2"/>
<feature type="transmembrane region" description="Helical" evidence="2">
    <location>
        <begin position="141"/>
        <end position="160"/>
    </location>
</feature>
<evidence type="ECO:0000256" key="1">
    <source>
        <dbReference type="SAM" id="MobiDB-lite"/>
    </source>
</evidence>